<dbReference type="GO" id="GO:0032259">
    <property type="term" value="P:methylation"/>
    <property type="evidence" value="ECO:0007669"/>
    <property type="project" value="UniProtKB-KW"/>
</dbReference>
<dbReference type="GO" id="GO:0003908">
    <property type="term" value="F:methylated-DNA-[protein]-cysteine S-methyltransferase activity"/>
    <property type="evidence" value="ECO:0007669"/>
    <property type="project" value="UniProtKB-EC"/>
</dbReference>
<keyword evidence="7" id="KW-0812">Transmembrane</keyword>
<dbReference type="Pfam" id="PF01035">
    <property type="entry name" value="DNA_binding_1"/>
    <property type="match status" value="1"/>
</dbReference>
<name>A0ABV3R0T2_9HYPH</name>
<sequence>MTHSQETAQEAALQTAGSMVVETALGFAGFAWSAAGLTRLYLFQHDRAAVERRLERLGAAPLAGGSAVPAWVAALADGIRAYAAGETVDFSSVPVDLAGIDDFRLAIYAATRRLGYGETTTYGELARLAGHAGLPRETGQAMGSNPVPLIIPCHRVLAAGGKVGGFSAPGGSIAKQRMLELEGVRVGPPPAPQQSFAF</sequence>
<evidence type="ECO:0000256" key="5">
    <source>
        <dbReference type="ARBA" id="ARBA00023204"/>
    </source>
</evidence>
<keyword evidence="4" id="KW-0227">DNA damage</keyword>
<dbReference type="RefSeq" id="WP_367723782.1">
    <property type="nucleotide sequence ID" value="NZ_JBFOCI010000003.1"/>
</dbReference>
<dbReference type="InterPro" id="IPR036217">
    <property type="entry name" value="MethylDNA_cys_MeTrfase_DNAb"/>
</dbReference>
<dbReference type="InterPro" id="IPR014048">
    <property type="entry name" value="MethylDNA_cys_MeTrfase_DNA-bd"/>
</dbReference>
<dbReference type="Proteomes" id="UP001556196">
    <property type="component" value="Unassembled WGS sequence"/>
</dbReference>
<keyword evidence="7" id="KW-1133">Transmembrane helix</keyword>
<dbReference type="SUPFAM" id="SSF53155">
    <property type="entry name" value="Methylated DNA-protein cysteine methyltransferase domain"/>
    <property type="match status" value="1"/>
</dbReference>
<gene>
    <name evidence="9" type="ORF">ABUE31_11705</name>
</gene>
<dbReference type="PANTHER" id="PTHR10815">
    <property type="entry name" value="METHYLATED-DNA--PROTEIN-CYSTEINE METHYLTRANSFERASE"/>
    <property type="match status" value="1"/>
</dbReference>
<keyword evidence="10" id="KW-1185">Reference proteome</keyword>
<organism evidence="9 10">
    <name type="scientific">Mesorhizobium marinum</name>
    <dbReference type="NCBI Taxonomy" id="3228790"/>
    <lineage>
        <taxon>Bacteria</taxon>
        <taxon>Pseudomonadati</taxon>
        <taxon>Pseudomonadota</taxon>
        <taxon>Alphaproteobacteria</taxon>
        <taxon>Hyphomicrobiales</taxon>
        <taxon>Phyllobacteriaceae</taxon>
        <taxon>Mesorhizobium</taxon>
    </lineage>
</organism>
<dbReference type="CDD" id="cd06445">
    <property type="entry name" value="ATase"/>
    <property type="match status" value="1"/>
</dbReference>
<keyword evidence="2 9" id="KW-0489">Methyltransferase</keyword>
<keyword evidence="7" id="KW-0472">Membrane</keyword>
<proteinExistence type="predicted"/>
<accession>A0ABV3R0T2</accession>
<keyword evidence="3 9" id="KW-0808">Transferase</keyword>
<evidence type="ECO:0000256" key="4">
    <source>
        <dbReference type="ARBA" id="ARBA00022763"/>
    </source>
</evidence>
<dbReference type="InterPro" id="IPR001497">
    <property type="entry name" value="MethylDNA_cys_MeTrfase_AS"/>
</dbReference>
<comment type="catalytic activity">
    <reaction evidence="6">
        <text>a 6-O-methyl-2'-deoxyguanosine in DNA + L-cysteinyl-[protein] = S-methyl-L-cysteinyl-[protein] + a 2'-deoxyguanosine in DNA</text>
        <dbReference type="Rhea" id="RHEA:24000"/>
        <dbReference type="Rhea" id="RHEA-COMP:10131"/>
        <dbReference type="Rhea" id="RHEA-COMP:10132"/>
        <dbReference type="Rhea" id="RHEA-COMP:11367"/>
        <dbReference type="Rhea" id="RHEA-COMP:11368"/>
        <dbReference type="ChEBI" id="CHEBI:29950"/>
        <dbReference type="ChEBI" id="CHEBI:82612"/>
        <dbReference type="ChEBI" id="CHEBI:85445"/>
        <dbReference type="ChEBI" id="CHEBI:85448"/>
        <dbReference type="EC" id="2.1.1.63"/>
    </reaction>
</comment>
<reference evidence="9 10" key="1">
    <citation type="submission" date="2024-06" db="EMBL/GenBank/DDBJ databases">
        <authorList>
            <person name="Tuo L."/>
        </authorList>
    </citation>
    <scope>NUCLEOTIDE SEQUENCE [LARGE SCALE GENOMIC DNA]</scope>
    <source>
        <strain evidence="9 10">ZMM04-5</strain>
    </source>
</reference>
<dbReference type="EC" id="2.1.1.63" evidence="9"/>
<protein>
    <submittedName>
        <fullName evidence="9">Methylated-DNA--[protein]-cysteine S-methyltransferase</fullName>
        <ecNumber evidence="9">2.1.1.63</ecNumber>
    </submittedName>
</protein>
<feature type="transmembrane region" description="Helical" evidence="7">
    <location>
        <begin position="24"/>
        <end position="43"/>
    </location>
</feature>
<dbReference type="EMBL" id="JBFOCI010000003">
    <property type="protein sequence ID" value="MEW9806650.1"/>
    <property type="molecule type" value="Genomic_DNA"/>
</dbReference>
<comment type="catalytic activity">
    <reaction evidence="1">
        <text>a 4-O-methyl-thymidine in DNA + L-cysteinyl-[protein] = a thymidine in DNA + S-methyl-L-cysteinyl-[protein]</text>
        <dbReference type="Rhea" id="RHEA:53428"/>
        <dbReference type="Rhea" id="RHEA-COMP:10131"/>
        <dbReference type="Rhea" id="RHEA-COMP:10132"/>
        <dbReference type="Rhea" id="RHEA-COMP:13555"/>
        <dbReference type="Rhea" id="RHEA-COMP:13556"/>
        <dbReference type="ChEBI" id="CHEBI:29950"/>
        <dbReference type="ChEBI" id="CHEBI:82612"/>
        <dbReference type="ChEBI" id="CHEBI:137386"/>
        <dbReference type="ChEBI" id="CHEBI:137387"/>
        <dbReference type="EC" id="2.1.1.63"/>
    </reaction>
</comment>
<evidence type="ECO:0000256" key="7">
    <source>
        <dbReference type="SAM" id="Phobius"/>
    </source>
</evidence>
<evidence type="ECO:0000256" key="1">
    <source>
        <dbReference type="ARBA" id="ARBA00001286"/>
    </source>
</evidence>
<evidence type="ECO:0000313" key="9">
    <source>
        <dbReference type="EMBL" id="MEW9806650.1"/>
    </source>
</evidence>
<keyword evidence="5" id="KW-0234">DNA repair</keyword>
<comment type="caution">
    <text evidence="9">The sequence shown here is derived from an EMBL/GenBank/DDBJ whole genome shotgun (WGS) entry which is preliminary data.</text>
</comment>
<dbReference type="Gene3D" id="1.10.10.10">
    <property type="entry name" value="Winged helix-like DNA-binding domain superfamily/Winged helix DNA-binding domain"/>
    <property type="match status" value="1"/>
</dbReference>
<dbReference type="PROSITE" id="PS00374">
    <property type="entry name" value="MGMT"/>
    <property type="match status" value="1"/>
</dbReference>
<dbReference type="InterPro" id="IPR036631">
    <property type="entry name" value="MGMT_N_sf"/>
</dbReference>
<evidence type="ECO:0000256" key="6">
    <source>
        <dbReference type="ARBA" id="ARBA00049348"/>
    </source>
</evidence>
<dbReference type="NCBIfam" id="TIGR00589">
    <property type="entry name" value="ogt"/>
    <property type="match status" value="1"/>
</dbReference>
<evidence type="ECO:0000256" key="2">
    <source>
        <dbReference type="ARBA" id="ARBA00022603"/>
    </source>
</evidence>
<evidence type="ECO:0000259" key="8">
    <source>
        <dbReference type="Pfam" id="PF01035"/>
    </source>
</evidence>
<evidence type="ECO:0000256" key="3">
    <source>
        <dbReference type="ARBA" id="ARBA00022679"/>
    </source>
</evidence>
<dbReference type="SUPFAM" id="SSF46767">
    <property type="entry name" value="Methylated DNA-protein cysteine methyltransferase, C-terminal domain"/>
    <property type="match status" value="1"/>
</dbReference>
<dbReference type="PANTHER" id="PTHR10815:SF5">
    <property type="entry name" value="METHYLATED-DNA--PROTEIN-CYSTEINE METHYLTRANSFERASE"/>
    <property type="match status" value="1"/>
</dbReference>
<evidence type="ECO:0000313" key="10">
    <source>
        <dbReference type="Proteomes" id="UP001556196"/>
    </source>
</evidence>
<feature type="domain" description="Methylated-DNA-[protein]-cysteine S-methyltransferase DNA binding" evidence="8">
    <location>
        <begin position="102"/>
        <end position="184"/>
    </location>
</feature>
<dbReference type="InterPro" id="IPR036388">
    <property type="entry name" value="WH-like_DNA-bd_sf"/>
</dbReference>